<dbReference type="RefSeq" id="WP_069639717.1">
    <property type="nucleotide sequence ID" value="NZ_JAFBEZ010000009.1"/>
</dbReference>
<proteinExistence type="predicted"/>
<sequence>MKSINISKHFNNKAYQKDDLDNEAMLTLLGTAFPYPKNIFSNRSDYKICYDEELDNFEAKNNNIKIEAKEKFDYLGIIALGLYGDYIEKVVVGSERGEYEVEVNFPNFSRTSVNFENTSIFYTTKYVISQHPEARKINQQASVFEMKVPLDSEYKVDYIKLPDNLCIRIFAITLF</sequence>
<dbReference type="STRING" id="1131292.BCR24_14630"/>
<comment type="caution">
    <text evidence="1">The sequence shown here is derived from an EMBL/GenBank/DDBJ whole genome shotgun (WGS) entry which is preliminary data.</text>
</comment>
<organism evidence="1 2">
    <name type="scientific">Enterococcus ureilyticus</name>
    <dbReference type="NCBI Taxonomy" id="1131292"/>
    <lineage>
        <taxon>Bacteria</taxon>
        <taxon>Bacillati</taxon>
        <taxon>Bacillota</taxon>
        <taxon>Bacilli</taxon>
        <taxon>Lactobacillales</taxon>
        <taxon>Enterococcaceae</taxon>
        <taxon>Enterococcus</taxon>
    </lineage>
</organism>
<protein>
    <submittedName>
        <fullName evidence="1">Uncharacterized protein</fullName>
    </submittedName>
</protein>
<dbReference type="EMBL" id="MIKC01000011">
    <property type="protein sequence ID" value="OEG22854.1"/>
    <property type="molecule type" value="Genomic_DNA"/>
</dbReference>
<evidence type="ECO:0000313" key="2">
    <source>
        <dbReference type="Proteomes" id="UP000094469"/>
    </source>
</evidence>
<evidence type="ECO:0000313" key="1">
    <source>
        <dbReference type="EMBL" id="OEG22854.1"/>
    </source>
</evidence>
<gene>
    <name evidence="1" type="ORF">BCR24_14630</name>
</gene>
<dbReference type="Proteomes" id="UP000094469">
    <property type="component" value="Unassembled WGS sequence"/>
</dbReference>
<dbReference type="AlphaFoldDB" id="A0A1E5HD44"/>
<keyword evidence="2" id="KW-1185">Reference proteome</keyword>
<accession>A0A1E5HD44</accession>
<name>A0A1E5HD44_9ENTE</name>
<reference evidence="2" key="1">
    <citation type="submission" date="2016-09" db="EMBL/GenBank/DDBJ databases">
        <authorList>
            <person name="Gulvik C.A."/>
        </authorList>
    </citation>
    <scope>NUCLEOTIDE SEQUENCE [LARGE SCALE GENOMIC DNA]</scope>
    <source>
        <strain evidence="2">LMG 26676</strain>
    </source>
</reference>